<gene>
    <name evidence="3" type="ORF">VICG_01054</name>
</gene>
<dbReference type="HOGENOM" id="CLU_653871_0_0_1"/>
<keyword evidence="1" id="KW-0433">Leucine-rich repeat</keyword>
<evidence type="ECO:0000256" key="2">
    <source>
        <dbReference type="ARBA" id="ARBA00022737"/>
    </source>
</evidence>
<dbReference type="RefSeq" id="XP_007604500.1">
    <property type="nucleotide sequence ID" value="XM_007604438.1"/>
</dbReference>
<dbReference type="OMA" id="LQACCNY"/>
<name>L2GMY8_VITCO</name>
<dbReference type="AlphaFoldDB" id="L2GMY8"/>
<proteinExistence type="predicted"/>
<accession>L2GMY8</accession>
<evidence type="ECO:0000256" key="1">
    <source>
        <dbReference type="ARBA" id="ARBA00022614"/>
    </source>
</evidence>
<evidence type="ECO:0000313" key="4">
    <source>
        <dbReference type="Proteomes" id="UP000011082"/>
    </source>
</evidence>
<dbReference type="InterPro" id="IPR032675">
    <property type="entry name" value="LRR_dom_sf"/>
</dbReference>
<dbReference type="PANTHER" id="PTHR48051">
    <property type="match status" value="1"/>
</dbReference>
<keyword evidence="2" id="KW-0677">Repeat</keyword>
<dbReference type="SUPFAM" id="SSF52058">
    <property type="entry name" value="L domain-like"/>
    <property type="match status" value="1"/>
</dbReference>
<dbReference type="Pfam" id="PF13855">
    <property type="entry name" value="LRR_8"/>
    <property type="match status" value="1"/>
</dbReference>
<protein>
    <submittedName>
        <fullName evidence="3">Uncharacterized protein</fullName>
    </submittedName>
</protein>
<dbReference type="Proteomes" id="UP000011082">
    <property type="component" value="Unassembled WGS sequence"/>
</dbReference>
<dbReference type="EMBL" id="JH370137">
    <property type="protein sequence ID" value="ELA41870.1"/>
    <property type="molecule type" value="Genomic_DNA"/>
</dbReference>
<evidence type="ECO:0000313" key="3">
    <source>
        <dbReference type="EMBL" id="ELA41870.1"/>
    </source>
</evidence>
<sequence>MGTGLSLPKETVVVGKTNRNAPNLYRFHDVPDHLYPYETKKSKTKFPDIELALALETFNSIVTCKLNTKEPPQRLTKNEIEIFKKILNPVKTLQNALITSSDTKELKMEISAEDKQIYLCRSYLVELNEIVCKHKSITILQICCNYLRYLPYGIGQLRGLKMLVVSRNRITEIPEEIGLCKELREIDLSHNLIRMLPKSLVCLKRLNTLQLANNLLIEVPTFLGKMQSLKYLNLSNNKIKSVPLEIFKLPFLLSLNCSGCSLNLKNRKVFEIKGKITLAETVARNIIRKNLPLRKSVSAPLIDYLLSVQECSFCGGPFFDYYVNVEDLHIFESEIYPIHYKMCSLHYKKHEDRLSTLFERTMPTFPIKIFEENLPSICELFEPYIYDEEVLHNGMANSESSDTIPLICLANYNTKKHRRGIIDSFFQLDQENSNIFDCIFDQR</sequence>
<dbReference type="InterPro" id="IPR001611">
    <property type="entry name" value="Leu-rich_rpt"/>
</dbReference>
<reference evidence="4" key="1">
    <citation type="submission" date="2011-05" db="EMBL/GenBank/DDBJ databases">
        <title>The genome sequence of Vittaforma corneae strain ATCC 50505.</title>
        <authorList>
            <consortium name="The Broad Institute Genome Sequencing Platform"/>
            <person name="Cuomo C."/>
            <person name="Didier E."/>
            <person name="Bowers L."/>
            <person name="Young S.K."/>
            <person name="Zeng Q."/>
            <person name="Gargeya S."/>
            <person name="Fitzgerald M."/>
            <person name="Haas B."/>
            <person name="Abouelleil A."/>
            <person name="Alvarado L."/>
            <person name="Arachchi H.M."/>
            <person name="Berlin A."/>
            <person name="Chapman S.B."/>
            <person name="Gearin G."/>
            <person name="Goldberg J."/>
            <person name="Griggs A."/>
            <person name="Gujja S."/>
            <person name="Hansen M."/>
            <person name="Heiman D."/>
            <person name="Howarth C."/>
            <person name="Larimer J."/>
            <person name="Lui A."/>
            <person name="MacDonald P.J.P."/>
            <person name="McCowen C."/>
            <person name="Montmayeur A."/>
            <person name="Murphy C."/>
            <person name="Neiman D."/>
            <person name="Pearson M."/>
            <person name="Priest M."/>
            <person name="Roberts A."/>
            <person name="Saif S."/>
            <person name="Shea T."/>
            <person name="Sisk P."/>
            <person name="Stolte C."/>
            <person name="Sykes S."/>
            <person name="Wortman J."/>
            <person name="Nusbaum C."/>
            <person name="Birren B."/>
        </authorList>
    </citation>
    <scope>NUCLEOTIDE SEQUENCE [LARGE SCALE GENOMIC DNA]</scope>
    <source>
        <strain evidence="4">ATCC 50505</strain>
    </source>
</reference>
<keyword evidence="4" id="KW-1185">Reference proteome</keyword>
<dbReference type="GeneID" id="19881765"/>
<dbReference type="OrthoDB" id="660555at2759"/>
<dbReference type="STRING" id="993615.L2GMY8"/>
<dbReference type="GO" id="GO:0005737">
    <property type="term" value="C:cytoplasm"/>
    <property type="evidence" value="ECO:0007669"/>
    <property type="project" value="TreeGrafter"/>
</dbReference>
<dbReference type="InterPro" id="IPR050216">
    <property type="entry name" value="LRR_domain-containing"/>
</dbReference>
<dbReference type="SMART" id="SM00369">
    <property type="entry name" value="LRR_TYP"/>
    <property type="match status" value="4"/>
</dbReference>
<dbReference type="PROSITE" id="PS51450">
    <property type="entry name" value="LRR"/>
    <property type="match status" value="3"/>
</dbReference>
<dbReference type="InterPro" id="IPR003591">
    <property type="entry name" value="Leu-rich_rpt_typical-subtyp"/>
</dbReference>
<dbReference type="InParanoid" id="L2GMY8"/>
<dbReference type="Gene3D" id="3.80.10.10">
    <property type="entry name" value="Ribonuclease Inhibitor"/>
    <property type="match status" value="1"/>
</dbReference>
<organism evidence="3 4">
    <name type="scientific">Vittaforma corneae (strain ATCC 50505)</name>
    <name type="common">Microsporidian parasite</name>
    <name type="synonym">Nosema corneum</name>
    <dbReference type="NCBI Taxonomy" id="993615"/>
    <lineage>
        <taxon>Eukaryota</taxon>
        <taxon>Fungi</taxon>
        <taxon>Fungi incertae sedis</taxon>
        <taxon>Microsporidia</taxon>
        <taxon>Nosematidae</taxon>
        <taxon>Vittaforma</taxon>
    </lineage>
</organism>
<dbReference type="PANTHER" id="PTHR48051:SF36">
    <property type="entry name" value="CASPASE FAMILY P20 DOMAIN-CONTAINING PROTEIN"/>
    <property type="match status" value="1"/>
</dbReference>
<dbReference type="Pfam" id="PF00560">
    <property type="entry name" value="LRR_1"/>
    <property type="match status" value="1"/>
</dbReference>
<dbReference type="VEuPathDB" id="MicrosporidiaDB:VICG_01054"/>